<sequence length="77" mass="8641">MKIIDCIKVSPSYLQKVYASLSRPEISIFTQLCTSHVGLNAHLFYTKTIESPNCSVCGVSETITHYLIACTKYNTQH</sequence>
<comment type="caution">
    <text evidence="1">The sequence shown here is derived from an EMBL/GenBank/DDBJ whole genome shotgun (WGS) entry which is preliminary data.</text>
</comment>
<organism evidence="1 2">
    <name type="scientific">Armillaria borealis</name>
    <dbReference type="NCBI Taxonomy" id="47425"/>
    <lineage>
        <taxon>Eukaryota</taxon>
        <taxon>Fungi</taxon>
        <taxon>Dikarya</taxon>
        <taxon>Basidiomycota</taxon>
        <taxon>Agaricomycotina</taxon>
        <taxon>Agaricomycetes</taxon>
        <taxon>Agaricomycetidae</taxon>
        <taxon>Agaricales</taxon>
        <taxon>Marasmiineae</taxon>
        <taxon>Physalacriaceae</taxon>
        <taxon>Armillaria</taxon>
    </lineage>
</organism>
<accession>A0AA39IUA3</accession>
<name>A0AA39IUA3_9AGAR</name>
<dbReference type="EMBL" id="JAUEPT010000140">
    <property type="protein sequence ID" value="KAK0430611.1"/>
    <property type="molecule type" value="Genomic_DNA"/>
</dbReference>
<evidence type="ECO:0000313" key="2">
    <source>
        <dbReference type="Proteomes" id="UP001175226"/>
    </source>
</evidence>
<gene>
    <name evidence="1" type="ORF">EV421DRAFT_1721342</name>
</gene>
<keyword evidence="2" id="KW-1185">Reference proteome</keyword>
<dbReference type="Proteomes" id="UP001175226">
    <property type="component" value="Unassembled WGS sequence"/>
</dbReference>
<evidence type="ECO:0008006" key="3">
    <source>
        <dbReference type="Google" id="ProtNLM"/>
    </source>
</evidence>
<protein>
    <recommendedName>
        <fullName evidence="3">Reverse transcriptase zinc-binding domain-containing protein</fullName>
    </recommendedName>
</protein>
<reference evidence="1" key="1">
    <citation type="submission" date="2023-06" db="EMBL/GenBank/DDBJ databases">
        <authorList>
            <consortium name="Lawrence Berkeley National Laboratory"/>
            <person name="Ahrendt S."/>
            <person name="Sahu N."/>
            <person name="Indic B."/>
            <person name="Wong-Bajracharya J."/>
            <person name="Merenyi Z."/>
            <person name="Ke H.-M."/>
            <person name="Monk M."/>
            <person name="Kocsube S."/>
            <person name="Drula E."/>
            <person name="Lipzen A."/>
            <person name="Balint B."/>
            <person name="Henrissat B."/>
            <person name="Andreopoulos B."/>
            <person name="Martin F.M."/>
            <person name="Harder C.B."/>
            <person name="Rigling D."/>
            <person name="Ford K.L."/>
            <person name="Foster G.D."/>
            <person name="Pangilinan J."/>
            <person name="Papanicolaou A."/>
            <person name="Barry K."/>
            <person name="LaButti K."/>
            <person name="Viragh M."/>
            <person name="Koriabine M."/>
            <person name="Yan M."/>
            <person name="Riley R."/>
            <person name="Champramary S."/>
            <person name="Plett K.L."/>
            <person name="Tsai I.J."/>
            <person name="Slot J."/>
            <person name="Sipos G."/>
            <person name="Plett J."/>
            <person name="Nagy L.G."/>
            <person name="Grigoriev I.V."/>
        </authorList>
    </citation>
    <scope>NUCLEOTIDE SEQUENCE</scope>
    <source>
        <strain evidence="1">FPL87.14</strain>
    </source>
</reference>
<dbReference type="AlphaFoldDB" id="A0AA39IUA3"/>
<proteinExistence type="predicted"/>
<evidence type="ECO:0000313" key="1">
    <source>
        <dbReference type="EMBL" id="KAK0430611.1"/>
    </source>
</evidence>